<evidence type="ECO:0000313" key="4">
    <source>
        <dbReference type="RefSeq" id="XP_010260325.1"/>
    </source>
</evidence>
<dbReference type="STRING" id="4432.A0A1U8ADN6"/>
<dbReference type="eggNOG" id="ENOG502RVUA">
    <property type="taxonomic scope" value="Eukaryota"/>
</dbReference>
<keyword evidence="1" id="KW-1133">Transmembrane helix</keyword>
<organism evidence="3 4">
    <name type="scientific">Nelumbo nucifera</name>
    <name type="common">Sacred lotus</name>
    <dbReference type="NCBI Taxonomy" id="4432"/>
    <lineage>
        <taxon>Eukaryota</taxon>
        <taxon>Viridiplantae</taxon>
        <taxon>Streptophyta</taxon>
        <taxon>Embryophyta</taxon>
        <taxon>Tracheophyta</taxon>
        <taxon>Spermatophyta</taxon>
        <taxon>Magnoliopsida</taxon>
        <taxon>Proteales</taxon>
        <taxon>Nelumbonaceae</taxon>
        <taxon>Nelumbo</taxon>
    </lineage>
</organism>
<dbReference type="AlphaFoldDB" id="A0A1U8ADN6"/>
<dbReference type="KEGG" id="nnu:104599470"/>
<keyword evidence="3" id="KW-1185">Reference proteome</keyword>
<sequence length="291" mass="33672">MAVNVILLLLSVAAALSGSTPLASQLDSETVCGDQNNDLICELQRTKLKISRLESILEESIKILNAKIFHLEEQEKLIEEMSHKIILLQSSLLKIKGDSSYVEERVNALEEEVRLLWDASRKNNFKIHILEYKAQDEEERLEVITSQYEKMADIVTEQWIQIQQLEQALHIAERTLTAQRKVGSYRWRVTKFIKDFCGHYLQKMIRLLHQHLFDQDSVLGSCLSEAWHQLKRTIIAAKKYHHELQVFVKHEMERNEFTAAIANQEVVFFVASALITFPVISTLIWLLPCFG</sequence>
<dbReference type="OMA" id="FPLMSAW"/>
<dbReference type="GeneID" id="104599470"/>
<dbReference type="Proteomes" id="UP000189703">
    <property type="component" value="Unplaced"/>
</dbReference>
<proteinExistence type="predicted"/>
<feature type="transmembrane region" description="Helical" evidence="1">
    <location>
        <begin position="266"/>
        <end position="287"/>
    </location>
</feature>
<dbReference type="RefSeq" id="XP_010260325.1">
    <property type="nucleotide sequence ID" value="XM_010262023.2"/>
</dbReference>
<dbReference type="PANTHER" id="PTHR34360:SF2">
    <property type="entry name" value="MYOSIN HEAVY CHAIN-LIKE PROTEIN"/>
    <property type="match status" value="1"/>
</dbReference>
<gene>
    <name evidence="4" type="primary">LOC104599470</name>
</gene>
<keyword evidence="1" id="KW-0472">Membrane</keyword>
<reference evidence="4" key="1">
    <citation type="submission" date="2025-08" db="UniProtKB">
        <authorList>
            <consortium name="RefSeq"/>
        </authorList>
    </citation>
    <scope>IDENTIFICATION</scope>
</reference>
<protein>
    <submittedName>
        <fullName evidence="4">Uncharacterized protein LOC104599470</fullName>
    </submittedName>
</protein>
<dbReference type="OrthoDB" id="679141at2759"/>
<name>A0A1U8ADN6_NELNU</name>
<keyword evidence="2" id="KW-0732">Signal</keyword>
<evidence type="ECO:0000256" key="2">
    <source>
        <dbReference type="SAM" id="SignalP"/>
    </source>
</evidence>
<accession>A0A1U8ADN6</accession>
<feature type="signal peptide" evidence="2">
    <location>
        <begin position="1"/>
        <end position="17"/>
    </location>
</feature>
<dbReference type="InParanoid" id="A0A1U8ADN6"/>
<dbReference type="PANTHER" id="PTHR34360">
    <property type="entry name" value="OS08G0519400 PROTEIN"/>
    <property type="match status" value="1"/>
</dbReference>
<keyword evidence="1" id="KW-0812">Transmembrane</keyword>
<dbReference type="FunCoup" id="A0A1U8ADN6">
    <property type="interactions" value="2848"/>
</dbReference>
<evidence type="ECO:0000313" key="3">
    <source>
        <dbReference type="Proteomes" id="UP000189703"/>
    </source>
</evidence>
<feature type="chain" id="PRO_5010566795" evidence="2">
    <location>
        <begin position="18"/>
        <end position="291"/>
    </location>
</feature>
<evidence type="ECO:0000256" key="1">
    <source>
        <dbReference type="SAM" id="Phobius"/>
    </source>
</evidence>